<keyword evidence="3" id="KW-1185">Reference proteome</keyword>
<protein>
    <submittedName>
        <fullName evidence="2">Uncharacterized protein</fullName>
    </submittedName>
</protein>
<evidence type="ECO:0000256" key="1">
    <source>
        <dbReference type="SAM" id="MobiDB-lite"/>
    </source>
</evidence>
<dbReference type="EMBL" id="CP037423">
    <property type="protein sequence ID" value="QDV47267.1"/>
    <property type="molecule type" value="Genomic_DNA"/>
</dbReference>
<organism evidence="2 3">
    <name type="scientific">Stieleria neptunia</name>
    <dbReference type="NCBI Taxonomy" id="2527979"/>
    <lineage>
        <taxon>Bacteria</taxon>
        <taxon>Pseudomonadati</taxon>
        <taxon>Planctomycetota</taxon>
        <taxon>Planctomycetia</taxon>
        <taxon>Pirellulales</taxon>
        <taxon>Pirellulaceae</taxon>
        <taxon>Stieleria</taxon>
    </lineage>
</organism>
<reference evidence="2 3" key="1">
    <citation type="submission" date="2019-03" db="EMBL/GenBank/DDBJ databases">
        <title>Deep-cultivation of Planctomycetes and their phenomic and genomic characterization uncovers novel biology.</title>
        <authorList>
            <person name="Wiegand S."/>
            <person name="Jogler M."/>
            <person name="Boedeker C."/>
            <person name="Pinto D."/>
            <person name="Vollmers J."/>
            <person name="Rivas-Marin E."/>
            <person name="Kohn T."/>
            <person name="Peeters S.H."/>
            <person name="Heuer A."/>
            <person name="Rast P."/>
            <person name="Oberbeckmann S."/>
            <person name="Bunk B."/>
            <person name="Jeske O."/>
            <person name="Meyerdierks A."/>
            <person name="Storesund J.E."/>
            <person name="Kallscheuer N."/>
            <person name="Luecker S."/>
            <person name="Lage O.M."/>
            <person name="Pohl T."/>
            <person name="Merkel B.J."/>
            <person name="Hornburger P."/>
            <person name="Mueller R.-W."/>
            <person name="Bruemmer F."/>
            <person name="Labrenz M."/>
            <person name="Spormann A.M."/>
            <person name="Op den Camp H."/>
            <person name="Overmann J."/>
            <person name="Amann R."/>
            <person name="Jetten M.S.M."/>
            <person name="Mascher T."/>
            <person name="Medema M.H."/>
            <person name="Devos D.P."/>
            <person name="Kaster A.-K."/>
            <person name="Ovreas L."/>
            <person name="Rohde M."/>
            <person name="Galperin M.Y."/>
            <person name="Jogler C."/>
        </authorList>
    </citation>
    <scope>NUCLEOTIDE SEQUENCE [LARGE SCALE GENOMIC DNA]</scope>
    <source>
        <strain evidence="2 3">Enr13</strain>
    </source>
</reference>
<evidence type="ECO:0000313" key="2">
    <source>
        <dbReference type="EMBL" id="QDV47267.1"/>
    </source>
</evidence>
<sequence>MTIRIRSDLTEEAAAFYRREANLPAGRVKTWSVWPRKSSKSTKGKNATCVGGRAGPFGRCRNISFAVHQTHHQMTVQFCSPRGPFASFALYCRDLSLPDVWWIVLTAFSSQWCTSSVPRRSTPKQRRERAPGRIRLFVKEKHPRTTQREWRGSQAPQNHTMGHKRSRRLSHQNADDRRPKDWRSWRQPTVVSPTLASAHRDHTSTAEAVGNSIQFNACRSRAVAKRL</sequence>
<feature type="compositionally biased region" description="Basic and acidic residues" evidence="1">
    <location>
        <begin position="173"/>
        <end position="184"/>
    </location>
</feature>
<evidence type="ECO:0000313" key="3">
    <source>
        <dbReference type="Proteomes" id="UP000319004"/>
    </source>
</evidence>
<dbReference type="AlphaFoldDB" id="A0A518I2M3"/>
<accession>A0A518I2M3</accession>
<name>A0A518I2M3_9BACT</name>
<dbReference type="Proteomes" id="UP000319004">
    <property type="component" value="Chromosome"/>
</dbReference>
<feature type="compositionally biased region" description="Basic residues" evidence="1">
    <location>
        <begin position="161"/>
        <end position="170"/>
    </location>
</feature>
<gene>
    <name evidence="2" type="ORF">Enr13x_71760</name>
</gene>
<proteinExistence type="predicted"/>
<dbReference type="KEGG" id="snep:Enr13x_71760"/>
<feature type="region of interest" description="Disordered" evidence="1">
    <location>
        <begin position="140"/>
        <end position="188"/>
    </location>
</feature>